<dbReference type="InterPro" id="IPR001932">
    <property type="entry name" value="PPM-type_phosphatase-like_dom"/>
</dbReference>
<dbReference type="InterPro" id="IPR036457">
    <property type="entry name" value="PPM-type-like_dom_sf"/>
</dbReference>
<dbReference type="Proteomes" id="UP001054854">
    <property type="component" value="Unassembled WGS sequence"/>
</dbReference>
<name>A0ABQ3UCW9_STRHY</name>
<dbReference type="SUPFAM" id="SSF81606">
    <property type="entry name" value="PP2C-like"/>
    <property type="match status" value="1"/>
</dbReference>
<evidence type="ECO:0000259" key="2">
    <source>
        <dbReference type="SMART" id="SM00331"/>
    </source>
</evidence>
<dbReference type="Gene3D" id="3.60.40.10">
    <property type="entry name" value="PPM-type phosphatase domain"/>
    <property type="match status" value="1"/>
</dbReference>
<dbReference type="EMBL" id="BNEK01000005">
    <property type="protein sequence ID" value="GHJ33468.1"/>
    <property type="molecule type" value="Genomic_DNA"/>
</dbReference>
<sequence length="406" mass="44125">MTEHDMTVEGLLAAVEQAPPVDSVAVVARILAGQMDAREVRFWIIDFTGDVLLCLPVANDTEGGEQNHIDLRGTLHEEVIRSQRLHITETPGPVSGYRVLAPVTTQGDAIGILEVTTTVKPSPRHSHQIAQAAQALAYVVTSNRRFTDLYESSRRSIPPTLAAEIQHNLLPQALSCDAGPVTFAGALQPTHDISGDTFDYSLDRHTLHVSITDAMGHHTYAALLATLIVGSLRNTRRARATLAEQARAAHQAVLDYGQDATVTGQLLNIDLSTGRALFVNAGHPWPLRLRNGRVSEIQPEVDLPFGAPWDGHYRVQDLDLAPADRLVLITDGLTERNTTALDLPARIEADAGLHPREAVRSLMRALHQATEGNLLDDATVICLDWHGTSPNPHTSTTSADTSQNRH</sequence>
<proteinExistence type="predicted"/>
<organism evidence="3 4">
    <name type="scientific">Streptomyces hygroscopicus</name>
    <dbReference type="NCBI Taxonomy" id="1912"/>
    <lineage>
        <taxon>Bacteria</taxon>
        <taxon>Bacillati</taxon>
        <taxon>Actinomycetota</taxon>
        <taxon>Actinomycetes</taxon>
        <taxon>Kitasatosporales</taxon>
        <taxon>Streptomycetaceae</taxon>
        <taxon>Streptomyces</taxon>
        <taxon>Streptomyces violaceusniger group</taxon>
    </lineage>
</organism>
<dbReference type="RefSeq" id="WP_236259467.1">
    <property type="nucleotide sequence ID" value="NZ_BNEK01000005.1"/>
</dbReference>
<evidence type="ECO:0000313" key="3">
    <source>
        <dbReference type="EMBL" id="GHJ33468.1"/>
    </source>
</evidence>
<comment type="caution">
    <text evidence="3">The sequence shown here is derived from an EMBL/GenBank/DDBJ whole genome shotgun (WGS) entry which is preliminary data.</text>
</comment>
<feature type="domain" description="PPM-type phosphatase" evidence="2">
    <location>
        <begin position="178"/>
        <end position="385"/>
    </location>
</feature>
<accession>A0ABQ3UCW9</accession>
<keyword evidence="4" id="KW-1185">Reference proteome</keyword>
<keyword evidence="1" id="KW-0378">Hydrolase</keyword>
<dbReference type="Pfam" id="PF07228">
    <property type="entry name" value="SpoIIE"/>
    <property type="match status" value="1"/>
</dbReference>
<reference evidence="3" key="1">
    <citation type="submission" date="2024-05" db="EMBL/GenBank/DDBJ databases">
        <title>Whole genome shotgun sequence of Streptomyces hygroscopicus NBRC 113678.</title>
        <authorList>
            <person name="Komaki H."/>
            <person name="Tamura T."/>
        </authorList>
    </citation>
    <scope>NUCLEOTIDE SEQUENCE</scope>
    <source>
        <strain evidence="3">N11-34</strain>
    </source>
</reference>
<dbReference type="SMART" id="SM00331">
    <property type="entry name" value="PP2C_SIG"/>
    <property type="match status" value="1"/>
</dbReference>
<dbReference type="PANTHER" id="PTHR43156:SF2">
    <property type="entry name" value="STAGE II SPORULATION PROTEIN E"/>
    <property type="match status" value="1"/>
</dbReference>
<dbReference type="InterPro" id="IPR052016">
    <property type="entry name" value="Bact_Sigma-Reg"/>
</dbReference>
<gene>
    <name evidence="3" type="ORF">TPA0910_79010</name>
</gene>
<evidence type="ECO:0000313" key="4">
    <source>
        <dbReference type="Proteomes" id="UP001054854"/>
    </source>
</evidence>
<dbReference type="PANTHER" id="PTHR43156">
    <property type="entry name" value="STAGE II SPORULATION PROTEIN E-RELATED"/>
    <property type="match status" value="1"/>
</dbReference>
<protein>
    <recommendedName>
        <fullName evidence="2">PPM-type phosphatase domain-containing protein</fullName>
    </recommendedName>
</protein>
<evidence type="ECO:0000256" key="1">
    <source>
        <dbReference type="ARBA" id="ARBA00022801"/>
    </source>
</evidence>